<keyword evidence="2" id="KW-0378">Hydrolase</keyword>
<dbReference type="Gene3D" id="3.40.50.200">
    <property type="entry name" value="Peptidase S8/S53 domain"/>
    <property type="match status" value="1"/>
</dbReference>
<name>A0A0F9NUC1_9ZZZZ</name>
<dbReference type="CDD" id="cd00306">
    <property type="entry name" value="Peptidases_S8_S53"/>
    <property type="match status" value="1"/>
</dbReference>
<dbReference type="GO" id="GO:0004252">
    <property type="term" value="F:serine-type endopeptidase activity"/>
    <property type="evidence" value="ECO:0007669"/>
    <property type="project" value="InterPro"/>
</dbReference>
<reference evidence="5" key="1">
    <citation type="journal article" date="2015" name="Nature">
        <title>Complex archaea that bridge the gap between prokaryotes and eukaryotes.</title>
        <authorList>
            <person name="Spang A."/>
            <person name="Saw J.H."/>
            <person name="Jorgensen S.L."/>
            <person name="Zaremba-Niedzwiedzka K."/>
            <person name="Martijn J."/>
            <person name="Lind A.E."/>
            <person name="van Eijk R."/>
            <person name="Schleper C."/>
            <person name="Guy L."/>
            <person name="Ettema T.J."/>
        </authorList>
    </citation>
    <scope>NUCLEOTIDE SEQUENCE</scope>
</reference>
<evidence type="ECO:0000256" key="3">
    <source>
        <dbReference type="ARBA" id="ARBA00022825"/>
    </source>
</evidence>
<evidence type="ECO:0000256" key="2">
    <source>
        <dbReference type="ARBA" id="ARBA00022801"/>
    </source>
</evidence>
<evidence type="ECO:0000259" key="4">
    <source>
        <dbReference type="Pfam" id="PF00082"/>
    </source>
</evidence>
<dbReference type="Pfam" id="PF00082">
    <property type="entry name" value="Peptidase_S8"/>
    <property type="match status" value="1"/>
</dbReference>
<accession>A0A0F9NUC1</accession>
<comment type="caution">
    <text evidence="5">The sequence shown here is derived from an EMBL/GenBank/DDBJ whole genome shotgun (WGS) entry which is preliminary data.</text>
</comment>
<evidence type="ECO:0000256" key="1">
    <source>
        <dbReference type="ARBA" id="ARBA00022670"/>
    </source>
</evidence>
<dbReference type="InterPro" id="IPR015500">
    <property type="entry name" value="Peptidase_S8_subtilisin-rel"/>
</dbReference>
<keyword evidence="1" id="KW-0645">Protease</keyword>
<dbReference type="InterPro" id="IPR000209">
    <property type="entry name" value="Peptidase_S8/S53_dom"/>
</dbReference>
<dbReference type="InterPro" id="IPR036852">
    <property type="entry name" value="Peptidase_S8/S53_dom_sf"/>
</dbReference>
<organism evidence="5">
    <name type="scientific">marine sediment metagenome</name>
    <dbReference type="NCBI Taxonomy" id="412755"/>
    <lineage>
        <taxon>unclassified sequences</taxon>
        <taxon>metagenomes</taxon>
        <taxon>ecological metagenomes</taxon>
    </lineage>
</organism>
<proteinExistence type="predicted"/>
<dbReference type="PRINTS" id="PR00723">
    <property type="entry name" value="SUBTILISIN"/>
</dbReference>
<dbReference type="EMBL" id="LAZR01003006">
    <property type="protein sequence ID" value="KKN23090.1"/>
    <property type="molecule type" value="Genomic_DNA"/>
</dbReference>
<keyword evidence="3" id="KW-0720">Serine protease</keyword>
<dbReference type="SUPFAM" id="SSF52743">
    <property type="entry name" value="Subtilisin-like"/>
    <property type="match status" value="1"/>
</dbReference>
<sequence>MTTLPAFDASQGRRNSWQVDLRHCNASGLILRHRLDDLLQASFDEATKWPLPTALPEGFDAAQIMELAKNPGLGVRKLHQAGITGRGVGVAIIDQTLLVEHQEYTDRLRLYEETDDIKGGWRTTQMHGPAVASFAVGKTVGVAPEADLYYIATARGGDGKDFTYLARCIRRLLVVNRQLPAERKIRVIAMAIGWEPRSQGYREVTAAAQEAKEAGMLVVCSSFAQVHGFRFHGLGRSPLADPDVAASYEPGTWWAEQFKAGRQRPRNALLVPMDSRTAASPHSSSEYVFYRHGGWSWSIPYIAGLYALAAQTDPAITPKRFWKLALTTGDTIRVPGSEGNMALGPIVNPRALIEAVRSRAKRSP</sequence>
<protein>
    <recommendedName>
        <fullName evidence="4">Peptidase S8/S53 domain-containing protein</fullName>
    </recommendedName>
</protein>
<feature type="domain" description="Peptidase S8/S53" evidence="4">
    <location>
        <begin position="85"/>
        <end position="222"/>
    </location>
</feature>
<evidence type="ECO:0000313" key="5">
    <source>
        <dbReference type="EMBL" id="KKN23090.1"/>
    </source>
</evidence>
<dbReference type="AlphaFoldDB" id="A0A0F9NUC1"/>
<gene>
    <name evidence="5" type="ORF">LCGC14_0908550</name>
</gene>
<dbReference type="GO" id="GO:0006508">
    <property type="term" value="P:proteolysis"/>
    <property type="evidence" value="ECO:0007669"/>
    <property type="project" value="UniProtKB-KW"/>
</dbReference>